<dbReference type="InterPro" id="IPR039421">
    <property type="entry name" value="Type_1_exporter"/>
</dbReference>
<dbReference type="SUPFAM" id="SSF52540">
    <property type="entry name" value="P-loop containing nucleoside triphosphate hydrolases"/>
    <property type="match status" value="1"/>
</dbReference>
<protein>
    <submittedName>
        <fullName evidence="12">ABC transporter ATP-binding protein</fullName>
    </submittedName>
</protein>
<feature type="transmembrane region" description="Helical" evidence="9">
    <location>
        <begin position="264"/>
        <end position="285"/>
    </location>
</feature>
<dbReference type="Gene3D" id="3.40.50.300">
    <property type="entry name" value="P-loop containing nucleotide triphosphate hydrolases"/>
    <property type="match status" value="1"/>
</dbReference>
<dbReference type="PROSITE" id="PS00211">
    <property type="entry name" value="ABC_TRANSPORTER_1"/>
    <property type="match status" value="1"/>
</dbReference>
<evidence type="ECO:0000256" key="9">
    <source>
        <dbReference type="SAM" id="Phobius"/>
    </source>
</evidence>
<dbReference type="RefSeq" id="WP_040265169.1">
    <property type="nucleotide sequence ID" value="NZ_CAXKXZ010000015.1"/>
</dbReference>
<evidence type="ECO:0000259" key="10">
    <source>
        <dbReference type="PROSITE" id="PS50893"/>
    </source>
</evidence>
<dbReference type="PROSITE" id="PS50893">
    <property type="entry name" value="ABC_TRANSPORTER_2"/>
    <property type="match status" value="1"/>
</dbReference>
<evidence type="ECO:0000256" key="1">
    <source>
        <dbReference type="ARBA" id="ARBA00004651"/>
    </source>
</evidence>
<dbReference type="GeneID" id="93738123"/>
<dbReference type="CDD" id="cd07346">
    <property type="entry name" value="ABC_6TM_exporters"/>
    <property type="match status" value="1"/>
</dbReference>
<keyword evidence="3" id="KW-1003">Cell membrane</keyword>
<dbReference type="GO" id="GO:0005886">
    <property type="term" value="C:plasma membrane"/>
    <property type="evidence" value="ECO:0007669"/>
    <property type="project" value="UniProtKB-SubCell"/>
</dbReference>
<feature type="transmembrane region" description="Helical" evidence="9">
    <location>
        <begin position="235"/>
        <end position="258"/>
    </location>
</feature>
<dbReference type="PROSITE" id="PS50929">
    <property type="entry name" value="ABC_TM1F"/>
    <property type="match status" value="1"/>
</dbReference>
<dbReference type="Pfam" id="PF00664">
    <property type="entry name" value="ABC_membrane"/>
    <property type="match status" value="1"/>
</dbReference>
<comment type="subcellular location">
    <subcellularLocation>
        <location evidence="1">Cell membrane</location>
        <topology evidence="1">Multi-pass membrane protein</topology>
    </subcellularLocation>
</comment>
<dbReference type="InterPro" id="IPR036640">
    <property type="entry name" value="ABC1_TM_sf"/>
</dbReference>
<keyword evidence="6 12" id="KW-0067">ATP-binding</keyword>
<dbReference type="Gene3D" id="1.20.1560.10">
    <property type="entry name" value="ABC transporter type 1, transmembrane domain"/>
    <property type="match status" value="1"/>
</dbReference>
<keyword evidence="4 9" id="KW-0812">Transmembrane</keyword>
<dbReference type="SMART" id="SM00382">
    <property type="entry name" value="AAA"/>
    <property type="match status" value="1"/>
</dbReference>
<reference evidence="12 13" key="1">
    <citation type="journal article" date="2014" name="Genome Announc.">
        <title>Whole-Genome Sequence of Serratia symbiotica Strain CWBI-2.3T, a Free-Living Symbiont of the Black Bean Aphid Aphis fabae.</title>
        <authorList>
            <person name="Foray V."/>
            <person name="Grigorescu A.S."/>
            <person name="Sabri A."/>
            <person name="Haubruge E."/>
            <person name="Lognay G."/>
            <person name="Francis F."/>
            <person name="Fauconnier M.L."/>
            <person name="Hance T."/>
            <person name="Thonart P."/>
        </authorList>
    </citation>
    <scope>NUCLEOTIDE SEQUENCE [LARGE SCALE GENOMIC DNA]</scope>
    <source>
        <strain evidence="12">CWBI-2.3</strain>
        <plasmid evidence="12 13">pSsAf2.3-1</plasmid>
    </source>
</reference>
<feature type="transmembrane region" description="Helical" evidence="9">
    <location>
        <begin position="140"/>
        <end position="166"/>
    </location>
</feature>
<keyword evidence="2" id="KW-0813">Transport</keyword>
<gene>
    <name evidence="12" type="ORF">SYMBAF_16735</name>
</gene>
<proteinExistence type="predicted"/>
<dbReference type="STRING" id="138074.SYMBAF_210030"/>
<dbReference type="GO" id="GO:0015421">
    <property type="term" value="F:ABC-type oligopeptide transporter activity"/>
    <property type="evidence" value="ECO:0007669"/>
    <property type="project" value="TreeGrafter"/>
</dbReference>
<evidence type="ECO:0000256" key="5">
    <source>
        <dbReference type="ARBA" id="ARBA00022741"/>
    </source>
</evidence>
<evidence type="ECO:0000259" key="11">
    <source>
        <dbReference type="PROSITE" id="PS50929"/>
    </source>
</evidence>
<feature type="transmembrane region" description="Helical" evidence="9">
    <location>
        <begin position="20"/>
        <end position="41"/>
    </location>
</feature>
<dbReference type="GO" id="GO:0016887">
    <property type="term" value="F:ATP hydrolysis activity"/>
    <property type="evidence" value="ECO:0007669"/>
    <property type="project" value="InterPro"/>
</dbReference>
<feature type="domain" description="ABC transporter" evidence="10">
    <location>
        <begin position="325"/>
        <end position="558"/>
    </location>
</feature>
<dbReference type="PANTHER" id="PTHR43394">
    <property type="entry name" value="ATP-DEPENDENT PERMEASE MDL1, MITOCHONDRIAL"/>
    <property type="match status" value="1"/>
</dbReference>
<dbReference type="Proteomes" id="UP000042738">
    <property type="component" value="Plasmid pSsAf2.3-1"/>
</dbReference>
<dbReference type="InterPro" id="IPR017871">
    <property type="entry name" value="ABC_transporter-like_CS"/>
</dbReference>
<dbReference type="PANTHER" id="PTHR43394:SF1">
    <property type="entry name" value="ATP-BINDING CASSETTE SUB-FAMILY B MEMBER 10, MITOCHONDRIAL"/>
    <property type="match status" value="1"/>
</dbReference>
<keyword evidence="7 9" id="KW-1133">Transmembrane helix</keyword>
<organism evidence="12 13">
    <name type="scientific">Serratia symbiotica</name>
    <dbReference type="NCBI Taxonomy" id="138074"/>
    <lineage>
        <taxon>Bacteria</taxon>
        <taxon>Pseudomonadati</taxon>
        <taxon>Pseudomonadota</taxon>
        <taxon>Gammaproteobacteria</taxon>
        <taxon>Enterobacterales</taxon>
        <taxon>Yersiniaceae</taxon>
        <taxon>Serratia</taxon>
    </lineage>
</organism>
<dbReference type="GO" id="GO:0005524">
    <property type="term" value="F:ATP binding"/>
    <property type="evidence" value="ECO:0007669"/>
    <property type="project" value="UniProtKB-KW"/>
</dbReference>
<dbReference type="AlphaFoldDB" id="A0A068Z8Y5"/>
<evidence type="ECO:0000313" key="13">
    <source>
        <dbReference type="Proteomes" id="UP000042738"/>
    </source>
</evidence>
<evidence type="ECO:0000256" key="3">
    <source>
        <dbReference type="ARBA" id="ARBA00022475"/>
    </source>
</evidence>
<keyword evidence="12" id="KW-0614">Plasmid</keyword>
<dbReference type="EMBL" id="CP050856">
    <property type="protein sequence ID" value="QLH64470.1"/>
    <property type="molecule type" value="Genomic_DNA"/>
</dbReference>
<accession>A0A068Z8Y5</accession>
<dbReference type="InterPro" id="IPR003439">
    <property type="entry name" value="ABC_transporter-like_ATP-bd"/>
</dbReference>
<evidence type="ECO:0000256" key="2">
    <source>
        <dbReference type="ARBA" id="ARBA00022448"/>
    </source>
</evidence>
<evidence type="ECO:0000256" key="8">
    <source>
        <dbReference type="ARBA" id="ARBA00023136"/>
    </source>
</evidence>
<dbReference type="SUPFAM" id="SSF90123">
    <property type="entry name" value="ABC transporter transmembrane region"/>
    <property type="match status" value="1"/>
</dbReference>
<feature type="domain" description="ABC transmembrane type-1" evidence="11">
    <location>
        <begin position="24"/>
        <end position="296"/>
    </location>
</feature>
<evidence type="ECO:0000256" key="4">
    <source>
        <dbReference type="ARBA" id="ARBA00022692"/>
    </source>
</evidence>
<evidence type="ECO:0000256" key="6">
    <source>
        <dbReference type="ARBA" id="ARBA00022840"/>
    </source>
</evidence>
<keyword evidence="8 9" id="KW-0472">Membrane</keyword>
<name>A0A068Z8Y5_9GAMM</name>
<evidence type="ECO:0000313" key="12">
    <source>
        <dbReference type="EMBL" id="QLH64470.1"/>
    </source>
</evidence>
<dbReference type="InterPro" id="IPR003593">
    <property type="entry name" value="AAA+_ATPase"/>
</dbReference>
<evidence type="ECO:0000256" key="7">
    <source>
        <dbReference type="ARBA" id="ARBA00022989"/>
    </source>
</evidence>
<keyword evidence="5" id="KW-0547">Nucleotide-binding</keyword>
<dbReference type="FunFam" id="3.40.50.300:FF:000221">
    <property type="entry name" value="Multidrug ABC transporter ATP-binding protein"/>
    <property type="match status" value="1"/>
</dbReference>
<dbReference type="InterPro" id="IPR011527">
    <property type="entry name" value="ABC1_TM_dom"/>
</dbReference>
<dbReference type="InterPro" id="IPR027417">
    <property type="entry name" value="P-loop_NTPase"/>
</dbReference>
<geneLocation type="plasmid" evidence="12 13">
    <name>pSsAf2.3-1</name>
</geneLocation>
<dbReference type="Pfam" id="PF00005">
    <property type="entry name" value="ABC_tran"/>
    <property type="match status" value="1"/>
</dbReference>
<sequence>MTSPFATLRALLSDARQRLWRAYCIVAVAVLMELVPYYLLWRASEPNTDLLRLALVLLAALLGKYLLLTLAGYFSHLAAFDVLYRTRLKLATALTRLPLAALAGRSNASVRNIIMNDVERLEQFIAHHSVDMVAALISPLAAALFLFWIDWGMALAALATVPLAIIAQKLFSRGMQARTEAYHQASTELDSAMVEYVRGIPVMKAFQQSVTAFRLLDQRMHRYHQLVESFTRRAVPAWSVFVVLLNANLFILLPFGLWRVAQGSLSVTQLVLTLMLGSGLLKPLLRITFLGTLLREIFAGVARIAPLLAEKPPQTLVAMPTQYDLQADAVSFSYKNTPVLQGIRLQLPAGQFYAMVGTSGSGKSTLASLLAGLHAPSSGLITLGGQDLSRFSDAQRASMIAVVTQEVFLFKGTLADNLRIGNPQASESQLWQALRLAQAERWVALLPQQLQTPVGERGVTLSGGEQQRIAIARALLANTAILILDEATAFADALTEAAFYRDLRSERPTMSVLSIAHRLYAVQQADQLLVMEHGELVAQGTHQMLLKQNSTYRSLWEQQFALAKWHIRAEGESDVIV</sequence>
<feature type="transmembrane region" description="Helical" evidence="9">
    <location>
        <begin position="53"/>
        <end position="74"/>
    </location>
</feature>